<feature type="region of interest" description="Disordered" evidence="1">
    <location>
        <begin position="1"/>
        <end position="31"/>
    </location>
</feature>
<keyword evidence="3" id="KW-1185">Reference proteome</keyword>
<feature type="region of interest" description="Disordered" evidence="1">
    <location>
        <begin position="191"/>
        <end position="215"/>
    </location>
</feature>
<proteinExistence type="predicted"/>
<reference evidence="2 3" key="1">
    <citation type="submission" date="2024-04" db="EMBL/GenBank/DDBJ databases">
        <title>Genome assembly C_amara_ONT_v2.</title>
        <authorList>
            <person name="Yant L."/>
            <person name="Moore C."/>
            <person name="Slenker M."/>
        </authorList>
    </citation>
    <scope>NUCLEOTIDE SEQUENCE [LARGE SCALE GENOMIC DNA]</scope>
    <source>
        <tissue evidence="2">Leaf</tissue>
    </source>
</reference>
<comment type="caution">
    <text evidence="2">The sequence shown here is derived from an EMBL/GenBank/DDBJ whole genome shotgun (WGS) entry which is preliminary data.</text>
</comment>
<feature type="compositionally biased region" description="Basic and acidic residues" evidence="1">
    <location>
        <begin position="9"/>
        <end position="18"/>
    </location>
</feature>
<evidence type="ECO:0000256" key="1">
    <source>
        <dbReference type="SAM" id="MobiDB-lite"/>
    </source>
</evidence>
<dbReference type="AlphaFoldDB" id="A0ABD1AQE3"/>
<evidence type="ECO:0000313" key="2">
    <source>
        <dbReference type="EMBL" id="KAL1208356.1"/>
    </source>
</evidence>
<dbReference type="Proteomes" id="UP001558713">
    <property type="component" value="Unassembled WGS sequence"/>
</dbReference>
<name>A0ABD1AQE3_CARAN</name>
<sequence length="215" mass="23863">MEAYWKTPKAKDKSEKARASRLSKRGGLGAHCHRAGSRSYVKVQDVLKANNEDSSFIAVMRKTHQKSDGTFVDEKARLISEKYDEYMLERLAHIESSNADVLTMEPLTIEEKNEIYVKVAEISKQGRVFGVGSLQNEVPMTLDGSPVFTQATEQVETFNVRVTELETKLQRSRDETLLFQKRLETMEKILLSGSAGPSASTPSGGTSTSSQVPMG</sequence>
<evidence type="ECO:0000313" key="3">
    <source>
        <dbReference type="Proteomes" id="UP001558713"/>
    </source>
</evidence>
<gene>
    <name evidence="2" type="ORF">V5N11_000797</name>
</gene>
<organism evidence="2 3">
    <name type="scientific">Cardamine amara subsp. amara</name>
    <dbReference type="NCBI Taxonomy" id="228776"/>
    <lineage>
        <taxon>Eukaryota</taxon>
        <taxon>Viridiplantae</taxon>
        <taxon>Streptophyta</taxon>
        <taxon>Embryophyta</taxon>
        <taxon>Tracheophyta</taxon>
        <taxon>Spermatophyta</taxon>
        <taxon>Magnoliopsida</taxon>
        <taxon>eudicotyledons</taxon>
        <taxon>Gunneridae</taxon>
        <taxon>Pentapetalae</taxon>
        <taxon>rosids</taxon>
        <taxon>malvids</taxon>
        <taxon>Brassicales</taxon>
        <taxon>Brassicaceae</taxon>
        <taxon>Cardamineae</taxon>
        <taxon>Cardamine</taxon>
    </lineage>
</organism>
<feature type="compositionally biased region" description="Low complexity" evidence="1">
    <location>
        <begin position="192"/>
        <end position="215"/>
    </location>
</feature>
<dbReference type="Pfam" id="PF03004">
    <property type="entry name" value="Transposase_24"/>
    <property type="match status" value="1"/>
</dbReference>
<accession>A0ABD1AQE3</accession>
<dbReference type="InterPro" id="IPR004252">
    <property type="entry name" value="Probable_transposase_24"/>
</dbReference>
<dbReference type="EMBL" id="JBANAX010000452">
    <property type="protein sequence ID" value="KAL1208356.1"/>
    <property type="molecule type" value="Genomic_DNA"/>
</dbReference>
<protein>
    <submittedName>
        <fullName evidence="2">Transposase-like protein</fullName>
    </submittedName>
</protein>